<gene>
    <name evidence="3" type="ORF">ACFFLS_03460</name>
</gene>
<dbReference type="RefSeq" id="WP_379683201.1">
    <property type="nucleotide sequence ID" value="NZ_JBHLYW010000003.1"/>
</dbReference>
<dbReference type="GO" id="GO:0006508">
    <property type="term" value="P:proteolysis"/>
    <property type="evidence" value="ECO:0007669"/>
    <property type="project" value="UniProtKB-KW"/>
</dbReference>
<protein>
    <submittedName>
        <fullName evidence="3">Protease complex subunit PrcB family protein</fullName>
    </submittedName>
</protein>
<evidence type="ECO:0000259" key="2">
    <source>
        <dbReference type="Pfam" id="PF14343"/>
    </source>
</evidence>
<evidence type="ECO:0000256" key="1">
    <source>
        <dbReference type="SAM" id="SignalP"/>
    </source>
</evidence>
<dbReference type="InterPro" id="IPR025748">
    <property type="entry name" value="PrcB_C_dom"/>
</dbReference>
<keyword evidence="1" id="KW-0732">Signal</keyword>
<accession>A0ABV6BKV9</accession>
<sequence>MKKLMLGLFIAFGLSACSLGNDDVYKDCGTYKEVVFNGFPLLCNYSVKTLTDTPSAVAIGTQETMDKVFTKHSNTCPVASDPAIDFTKNALIGIFSGKKPSSGYEIKIASIVENSCEIIVNYFEKEPATGETTTPSATYPSDFVLIPKTSKPIYFNKTVESGDYIVIGSFGATNTFFQLNEYNYLKFQGVTTDQYEFSQYKNTATIKRGEFTLFLKTVPTEILNLKGQSKTYGDPDSQDQGGVYFQLRQGKDITRISIDNLDTNDQSAEVKAFKKAIQDKITALK</sequence>
<reference evidence="3 4" key="1">
    <citation type="submission" date="2024-09" db="EMBL/GenBank/DDBJ databases">
        <authorList>
            <person name="Sun Q."/>
            <person name="Mori K."/>
        </authorList>
    </citation>
    <scope>NUCLEOTIDE SEQUENCE [LARGE SCALE GENOMIC DNA]</scope>
    <source>
        <strain evidence="3 4">CGMCC 1.12926</strain>
    </source>
</reference>
<organism evidence="3 4">
    <name type="scientific">Flavobacterium procerum</name>
    <dbReference type="NCBI Taxonomy" id="1455569"/>
    <lineage>
        <taxon>Bacteria</taxon>
        <taxon>Pseudomonadati</taxon>
        <taxon>Bacteroidota</taxon>
        <taxon>Flavobacteriia</taxon>
        <taxon>Flavobacteriales</taxon>
        <taxon>Flavobacteriaceae</taxon>
        <taxon>Flavobacterium</taxon>
    </lineage>
</organism>
<evidence type="ECO:0000313" key="3">
    <source>
        <dbReference type="EMBL" id="MFC0076083.1"/>
    </source>
</evidence>
<proteinExistence type="predicted"/>
<feature type="signal peptide" evidence="1">
    <location>
        <begin position="1"/>
        <end position="20"/>
    </location>
</feature>
<dbReference type="Pfam" id="PF14343">
    <property type="entry name" value="PrcB_C"/>
    <property type="match status" value="1"/>
</dbReference>
<keyword evidence="3" id="KW-0645">Protease</keyword>
<evidence type="ECO:0000313" key="4">
    <source>
        <dbReference type="Proteomes" id="UP001589734"/>
    </source>
</evidence>
<feature type="domain" description="PrcB C-terminal" evidence="2">
    <location>
        <begin position="92"/>
        <end position="146"/>
    </location>
</feature>
<feature type="chain" id="PRO_5046987871" evidence="1">
    <location>
        <begin position="21"/>
        <end position="285"/>
    </location>
</feature>
<keyword evidence="3" id="KW-0378">Hydrolase</keyword>
<dbReference type="PROSITE" id="PS51257">
    <property type="entry name" value="PROKAR_LIPOPROTEIN"/>
    <property type="match status" value="1"/>
</dbReference>
<dbReference type="EMBL" id="JBHLYW010000003">
    <property type="protein sequence ID" value="MFC0076083.1"/>
    <property type="molecule type" value="Genomic_DNA"/>
</dbReference>
<dbReference type="Proteomes" id="UP001589734">
    <property type="component" value="Unassembled WGS sequence"/>
</dbReference>
<name>A0ABV6BKV9_9FLAO</name>
<dbReference type="GO" id="GO:0008233">
    <property type="term" value="F:peptidase activity"/>
    <property type="evidence" value="ECO:0007669"/>
    <property type="project" value="UniProtKB-KW"/>
</dbReference>
<keyword evidence="4" id="KW-1185">Reference proteome</keyword>
<comment type="caution">
    <text evidence="3">The sequence shown here is derived from an EMBL/GenBank/DDBJ whole genome shotgun (WGS) entry which is preliminary data.</text>
</comment>